<evidence type="ECO:0000256" key="3">
    <source>
        <dbReference type="ARBA" id="ARBA00022737"/>
    </source>
</evidence>
<dbReference type="PROSITE" id="PS00678">
    <property type="entry name" value="WD_REPEATS_1"/>
    <property type="match status" value="1"/>
</dbReference>
<comment type="similarity">
    <text evidence="1">Belongs to the WD repeat CDC20/Fizzy family.</text>
</comment>
<keyword evidence="2 5" id="KW-0853">WD repeat</keyword>
<dbReference type="PANTHER" id="PTHR19918:SF1">
    <property type="entry name" value="FIZZY-RELATED PROTEIN HOMOLOG"/>
    <property type="match status" value="1"/>
</dbReference>
<feature type="region of interest" description="Disordered" evidence="6">
    <location>
        <begin position="1"/>
        <end position="43"/>
    </location>
</feature>
<dbReference type="InterPro" id="IPR036322">
    <property type="entry name" value="WD40_repeat_dom_sf"/>
</dbReference>
<dbReference type="Gene3D" id="2.130.10.10">
    <property type="entry name" value="YVTN repeat-like/Quinoprotein amine dehydrogenase"/>
    <property type="match status" value="1"/>
</dbReference>
<dbReference type="InterPro" id="IPR015943">
    <property type="entry name" value="WD40/YVTN_repeat-like_dom_sf"/>
</dbReference>
<dbReference type="Proteomes" id="UP000789739">
    <property type="component" value="Unassembled WGS sequence"/>
</dbReference>
<sequence>MSDDCSTDSPPRTPPRREAVGIGDGQREGHSEYYPVTPPGARIGDRFIPVRSPDPAVEFLRLPSGIASNKRKREETNSSGRRQGNELYRVVLETALFPTHNDYLDLSHTPTSHQLMTFKSPSAKLRRTTTIDSPFRDAYSTSPLSHEAQSILTSLRPEGRGGNEEERPGCFRALDAPGLQDDFYLNLLDWSPQNVIAVGLGAAVYLWNAKTVEVTKLCEYSHWESVTSVLWLSQGDYIAVGTSRGLVNIYDVKTRKKIRRLNGHRGRVASMSCNEPILSTGSSCGIILQQDLRVSGPALRVLAGHHGEVCGLKWNSDGTLLASGGNDNTALVWDDRAYIPLYSIREHNAAVKALAWSPHARGLLATGGGTHDRKIKIWNVNAGKRLDVCDTGSQPDTFRNSQRKSKHLKVTNLAWSVNANELVSTHGYSKHDIKIWRYPCLTPTNELAGHSDRVVYLATSPDERSIVTGGADETLRFWRVFKGRQLDVAESESRLSLRGGNVIR</sequence>
<protein>
    <submittedName>
        <fullName evidence="8">10495_t:CDS:1</fullName>
    </submittedName>
</protein>
<keyword evidence="9" id="KW-1185">Reference proteome</keyword>
<name>A0A9N9CRL9_9GLOM</name>
<dbReference type="InterPro" id="IPR019775">
    <property type="entry name" value="WD40_repeat_CS"/>
</dbReference>
<evidence type="ECO:0000313" key="9">
    <source>
        <dbReference type="Proteomes" id="UP000789739"/>
    </source>
</evidence>
<dbReference type="InterPro" id="IPR056150">
    <property type="entry name" value="WD40_CDC20-Fz"/>
</dbReference>
<comment type="caution">
    <text evidence="8">The sequence shown here is derived from an EMBL/GenBank/DDBJ whole genome shotgun (WGS) entry which is preliminary data.</text>
</comment>
<dbReference type="InterPro" id="IPR001680">
    <property type="entry name" value="WD40_rpt"/>
</dbReference>
<evidence type="ECO:0000256" key="4">
    <source>
        <dbReference type="ARBA" id="ARBA00023306"/>
    </source>
</evidence>
<organism evidence="8 9">
    <name type="scientific">Paraglomus brasilianum</name>
    <dbReference type="NCBI Taxonomy" id="144538"/>
    <lineage>
        <taxon>Eukaryota</taxon>
        <taxon>Fungi</taxon>
        <taxon>Fungi incertae sedis</taxon>
        <taxon>Mucoromycota</taxon>
        <taxon>Glomeromycotina</taxon>
        <taxon>Glomeromycetes</taxon>
        <taxon>Paraglomerales</taxon>
        <taxon>Paraglomeraceae</taxon>
        <taxon>Paraglomus</taxon>
    </lineage>
</organism>
<feature type="repeat" description="WD" evidence="5">
    <location>
        <begin position="344"/>
        <end position="388"/>
    </location>
</feature>
<dbReference type="GO" id="GO:0010997">
    <property type="term" value="F:anaphase-promoting complex binding"/>
    <property type="evidence" value="ECO:0007669"/>
    <property type="project" value="InterPro"/>
</dbReference>
<dbReference type="SUPFAM" id="SSF50978">
    <property type="entry name" value="WD40 repeat-like"/>
    <property type="match status" value="1"/>
</dbReference>
<dbReference type="InterPro" id="IPR033010">
    <property type="entry name" value="Cdc20/Fizzy"/>
</dbReference>
<keyword evidence="4" id="KW-0131">Cell cycle</keyword>
<gene>
    <name evidence="8" type="ORF">PBRASI_LOCUS8084</name>
</gene>
<feature type="repeat" description="WD" evidence="5">
    <location>
        <begin position="219"/>
        <end position="260"/>
    </location>
</feature>
<evidence type="ECO:0000256" key="5">
    <source>
        <dbReference type="PROSITE-ProRule" id="PRU00221"/>
    </source>
</evidence>
<reference evidence="8" key="1">
    <citation type="submission" date="2021-06" db="EMBL/GenBank/DDBJ databases">
        <authorList>
            <person name="Kallberg Y."/>
            <person name="Tangrot J."/>
            <person name="Rosling A."/>
        </authorList>
    </citation>
    <scope>NUCLEOTIDE SEQUENCE</scope>
    <source>
        <strain evidence="8">BR232B</strain>
    </source>
</reference>
<feature type="repeat" description="WD" evidence="5">
    <location>
        <begin position="447"/>
        <end position="488"/>
    </location>
</feature>
<feature type="repeat" description="WD" evidence="5">
    <location>
        <begin position="302"/>
        <end position="334"/>
    </location>
</feature>
<accession>A0A9N9CRL9</accession>
<proteinExistence type="inferred from homology"/>
<dbReference type="PROSITE" id="PS50294">
    <property type="entry name" value="WD_REPEATS_REGION"/>
    <property type="match status" value="2"/>
</dbReference>
<feature type="compositionally biased region" description="Basic and acidic residues" evidence="6">
    <location>
        <begin position="15"/>
        <end position="31"/>
    </location>
</feature>
<dbReference type="GO" id="GO:1905786">
    <property type="term" value="P:positive regulation of anaphase-promoting complex-dependent catabolic process"/>
    <property type="evidence" value="ECO:0007669"/>
    <property type="project" value="TreeGrafter"/>
</dbReference>
<dbReference type="PROSITE" id="PS50082">
    <property type="entry name" value="WD_REPEATS_2"/>
    <property type="match status" value="4"/>
</dbReference>
<feature type="domain" description="CDC20/Fizzy WD40" evidence="7">
    <location>
        <begin position="174"/>
        <end position="478"/>
    </location>
</feature>
<evidence type="ECO:0000256" key="6">
    <source>
        <dbReference type="SAM" id="MobiDB-lite"/>
    </source>
</evidence>
<dbReference type="GO" id="GO:1990757">
    <property type="term" value="F:ubiquitin ligase activator activity"/>
    <property type="evidence" value="ECO:0007669"/>
    <property type="project" value="TreeGrafter"/>
</dbReference>
<keyword evidence="3" id="KW-0677">Repeat</keyword>
<evidence type="ECO:0000259" key="7">
    <source>
        <dbReference type="Pfam" id="PF24807"/>
    </source>
</evidence>
<dbReference type="GO" id="GO:0005680">
    <property type="term" value="C:anaphase-promoting complex"/>
    <property type="evidence" value="ECO:0007669"/>
    <property type="project" value="TreeGrafter"/>
</dbReference>
<dbReference type="OrthoDB" id="10263272at2759"/>
<dbReference type="EMBL" id="CAJVPI010001368">
    <property type="protein sequence ID" value="CAG8609435.1"/>
    <property type="molecule type" value="Genomic_DNA"/>
</dbReference>
<dbReference type="CDD" id="cd00200">
    <property type="entry name" value="WD40"/>
    <property type="match status" value="1"/>
</dbReference>
<dbReference type="PANTHER" id="PTHR19918">
    <property type="entry name" value="CELL DIVISION CYCLE 20 CDC20 FIZZY -RELATED"/>
    <property type="match status" value="1"/>
</dbReference>
<evidence type="ECO:0000256" key="2">
    <source>
        <dbReference type="ARBA" id="ARBA00022574"/>
    </source>
</evidence>
<dbReference type="GO" id="GO:0031145">
    <property type="term" value="P:anaphase-promoting complex-dependent catabolic process"/>
    <property type="evidence" value="ECO:0007669"/>
    <property type="project" value="TreeGrafter"/>
</dbReference>
<dbReference type="AlphaFoldDB" id="A0A9N9CRL9"/>
<dbReference type="SMART" id="SM00320">
    <property type="entry name" value="WD40"/>
    <property type="match status" value="6"/>
</dbReference>
<evidence type="ECO:0000313" key="8">
    <source>
        <dbReference type="EMBL" id="CAG8609435.1"/>
    </source>
</evidence>
<evidence type="ECO:0000256" key="1">
    <source>
        <dbReference type="ARBA" id="ARBA00006445"/>
    </source>
</evidence>
<dbReference type="Pfam" id="PF24807">
    <property type="entry name" value="WD40_CDC20-Fz"/>
    <property type="match status" value="1"/>
</dbReference>